<name>A0A392Q2A6_9FABA</name>
<protein>
    <submittedName>
        <fullName evidence="1">Uncharacterized protein</fullName>
    </submittedName>
</protein>
<comment type="caution">
    <text evidence="1">The sequence shown here is derived from an EMBL/GenBank/DDBJ whole genome shotgun (WGS) entry which is preliminary data.</text>
</comment>
<evidence type="ECO:0000313" key="2">
    <source>
        <dbReference type="Proteomes" id="UP000265520"/>
    </source>
</evidence>
<accession>A0A392Q2A6</accession>
<dbReference type="EMBL" id="LXQA010110603">
    <property type="protein sequence ID" value="MCI18533.1"/>
    <property type="molecule type" value="Genomic_DNA"/>
</dbReference>
<sequence length="75" mass="8199">ASTPSADHDPSTKVKTTFPGAHTSEMINELLAGDLHILKDKDEIDGLEALLLFSLLLKSLECCLKRIPVRDVRVA</sequence>
<organism evidence="1 2">
    <name type="scientific">Trifolium medium</name>
    <dbReference type="NCBI Taxonomy" id="97028"/>
    <lineage>
        <taxon>Eukaryota</taxon>
        <taxon>Viridiplantae</taxon>
        <taxon>Streptophyta</taxon>
        <taxon>Embryophyta</taxon>
        <taxon>Tracheophyta</taxon>
        <taxon>Spermatophyta</taxon>
        <taxon>Magnoliopsida</taxon>
        <taxon>eudicotyledons</taxon>
        <taxon>Gunneridae</taxon>
        <taxon>Pentapetalae</taxon>
        <taxon>rosids</taxon>
        <taxon>fabids</taxon>
        <taxon>Fabales</taxon>
        <taxon>Fabaceae</taxon>
        <taxon>Papilionoideae</taxon>
        <taxon>50 kb inversion clade</taxon>
        <taxon>NPAAA clade</taxon>
        <taxon>Hologalegina</taxon>
        <taxon>IRL clade</taxon>
        <taxon>Trifolieae</taxon>
        <taxon>Trifolium</taxon>
    </lineage>
</organism>
<evidence type="ECO:0000313" key="1">
    <source>
        <dbReference type="EMBL" id="MCI18533.1"/>
    </source>
</evidence>
<keyword evidence="2" id="KW-1185">Reference proteome</keyword>
<feature type="non-terminal residue" evidence="1">
    <location>
        <position position="1"/>
    </location>
</feature>
<dbReference type="Proteomes" id="UP000265520">
    <property type="component" value="Unassembled WGS sequence"/>
</dbReference>
<proteinExistence type="predicted"/>
<reference evidence="1 2" key="1">
    <citation type="journal article" date="2018" name="Front. Plant Sci.">
        <title>Red Clover (Trifolium pratense) and Zigzag Clover (T. medium) - A Picture of Genomic Similarities and Differences.</title>
        <authorList>
            <person name="Dluhosova J."/>
            <person name="Istvanek J."/>
            <person name="Nedelnik J."/>
            <person name="Repkova J."/>
        </authorList>
    </citation>
    <scope>NUCLEOTIDE SEQUENCE [LARGE SCALE GENOMIC DNA]</scope>
    <source>
        <strain evidence="2">cv. 10/8</strain>
        <tissue evidence="1">Leaf</tissue>
    </source>
</reference>
<dbReference type="AlphaFoldDB" id="A0A392Q2A6"/>